<evidence type="ECO:0000313" key="2">
    <source>
        <dbReference type="Proteomes" id="UP000356253"/>
    </source>
</evidence>
<gene>
    <name evidence="1" type="ORF">FVB9532_03850</name>
</gene>
<evidence type="ECO:0000313" key="1">
    <source>
        <dbReference type="EMBL" id="VVV02550.1"/>
    </source>
</evidence>
<organism evidence="1 2">
    <name type="scientific">Mesonia oceanica</name>
    <dbReference type="NCBI Taxonomy" id="2687242"/>
    <lineage>
        <taxon>Bacteria</taxon>
        <taxon>Pseudomonadati</taxon>
        <taxon>Bacteroidota</taxon>
        <taxon>Flavobacteriia</taxon>
        <taxon>Flavobacteriales</taxon>
        <taxon>Flavobacteriaceae</taxon>
        <taxon>Mesonia</taxon>
    </lineage>
</organism>
<accession>A0AC61YDW7</accession>
<name>A0AC61YDW7_9FLAO</name>
<reference evidence="1" key="1">
    <citation type="submission" date="2019-09" db="EMBL/GenBank/DDBJ databases">
        <authorList>
            <person name="Rodrigo-Torres L."/>
            <person name="Arahal R. D."/>
            <person name="Lucena T."/>
        </authorList>
    </citation>
    <scope>NUCLEOTIDE SEQUENCE</scope>
    <source>
        <strain evidence="1">ISS653</strain>
    </source>
</reference>
<proteinExistence type="predicted"/>
<dbReference type="Proteomes" id="UP000356253">
    <property type="component" value="Unassembled WGS sequence"/>
</dbReference>
<keyword evidence="2" id="KW-1185">Reference proteome</keyword>
<comment type="caution">
    <text evidence="1">The sequence shown here is derived from an EMBL/GenBank/DDBJ whole genome shotgun (WGS) entry which is preliminary data.</text>
</comment>
<sequence length="158" mass="18117">MHVVSNLTKTKKIELNLGIPLTGWLPIEFKSGEFELNFTTSKIPENPTDKMCDALILCLKGVETEFQWNLEPDIYFFKLTPIGNLIKLSISESNGSKVQNLIYEFNGDFNSVILPMYRSLKKFSTLEFGQTDWIKIDQNKLNKLTELVTDKKTAYNTV</sequence>
<dbReference type="EMBL" id="CABVMM010000025">
    <property type="protein sequence ID" value="VVV02550.1"/>
    <property type="molecule type" value="Genomic_DNA"/>
</dbReference>
<protein>
    <submittedName>
        <fullName evidence="1">Uncharacterized protein</fullName>
    </submittedName>
</protein>